<sequence>MTDKMHTPRMKPVRSFYDKYLFGLVFGIGTAGIVGLKYFQIPQIYVTAFPVALMCVYAAILFKVRERRLSEDQSGDNLYYLGFLYTLVSLSYALYNFTSSTEQSPATTSIDPIINSFGIALATTIVGLMFRIIFNQMRHDIVDVEAEARIELANAATRLRTELDQITLDMNHFGRATKQSIAEGLQAVSQEASDAMSQSATKFGEVAEMLGSRMNKTLDGFVQNTEQLNITSSGMVVAIESLLKRVENIEAPTDLITTKIAPAMEAIKEAGEAINKRASGDGKVLARLTTAIENAVASSSLLEQNVSALNAVAVQAQENMVTLNKSADIGNSILSSISQTVAEAQKLTQEHVNALHEVKQSLGGTSTVMSSLIASWQAEVDAAIVLISQKGSEAKNNIEQSINDLKGQEIRAIQEMASSAETILETVRKHSDELDKELEKSRKSTIQVHAGLNEIIDEISARLQSETVSRQAQKIDY</sequence>
<evidence type="ECO:0000313" key="2">
    <source>
        <dbReference type="EMBL" id="MBD9361770.1"/>
    </source>
</evidence>
<keyword evidence="1" id="KW-0812">Transmembrane</keyword>
<keyword evidence="1" id="KW-1133">Transmembrane helix</keyword>
<evidence type="ECO:0000313" key="3">
    <source>
        <dbReference type="Proteomes" id="UP000641152"/>
    </source>
</evidence>
<keyword evidence="3" id="KW-1185">Reference proteome</keyword>
<evidence type="ECO:0008006" key="4">
    <source>
        <dbReference type="Google" id="ProtNLM"/>
    </source>
</evidence>
<name>A0ABR9DF98_9GAMM</name>
<protein>
    <recommendedName>
        <fullName evidence="4">Methyl-accepting transducer domain-containing protein</fullName>
    </recommendedName>
</protein>
<feature type="transmembrane region" description="Helical" evidence="1">
    <location>
        <begin position="20"/>
        <end position="39"/>
    </location>
</feature>
<feature type="transmembrane region" description="Helical" evidence="1">
    <location>
        <begin position="115"/>
        <end position="134"/>
    </location>
</feature>
<dbReference type="Proteomes" id="UP000641152">
    <property type="component" value="Unassembled WGS sequence"/>
</dbReference>
<organism evidence="2 3">
    <name type="scientific">Methylomonas fluvii</name>
    <dbReference type="NCBI Taxonomy" id="1854564"/>
    <lineage>
        <taxon>Bacteria</taxon>
        <taxon>Pseudomonadati</taxon>
        <taxon>Pseudomonadota</taxon>
        <taxon>Gammaproteobacteria</taxon>
        <taxon>Methylococcales</taxon>
        <taxon>Methylococcaceae</taxon>
        <taxon>Methylomonas</taxon>
    </lineage>
</organism>
<feature type="transmembrane region" description="Helical" evidence="1">
    <location>
        <begin position="77"/>
        <end position="95"/>
    </location>
</feature>
<evidence type="ECO:0000256" key="1">
    <source>
        <dbReference type="SAM" id="Phobius"/>
    </source>
</evidence>
<comment type="caution">
    <text evidence="2">The sequence shown here is derived from an EMBL/GenBank/DDBJ whole genome shotgun (WGS) entry which is preliminary data.</text>
</comment>
<gene>
    <name evidence="2" type="ORF">EBB_14815</name>
</gene>
<dbReference type="RefSeq" id="WP_192394543.1">
    <property type="nucleotide sequence ID" value="NZ_CAJHIU010000002.1"/>
</dbReference>
<proteinExistence type="predicted"/>
<reference evidence="2 3" key="1">
    <citation type="submission" date="2020-09" db="EMBL/GenBank/DDBJ databases">
        <title>Methylomonas albis sp. nov. and Methylomonas fluvii sp. nov.: Two cold-adapted methanotrophs from the River Elbe and an amended description of Methylovulum psychrotolerans strain Eb1.</title>
        <authorList>
            <person name="Bussmann I.K."/>
            <person name="Klings K.-W."/>
            <person name="Warnstedt J."/>
            <person name="Hoppert M."/>
            <person name="Saborowski A."/>
            <person name="Horn F."/>
            <person name="Liebner S."/>
        </authorList>
    </citation>
    <scope>NUCLEOTIDE SEQUENCE [LARGE SCALE GENOMIC DNA]</scope>
    <source>
        <strain evidence="2 3">EbB</strain>
    </source>
</reference>
<accession>A0ABR9DF98</accession>
<keyword evidence="1" id="KW-0472">Membrane</keyword>
<dbReference type="EMBL" id="JACXST010000002">
    <property type="protein sequence ID" value="MBD9361770.1"/>
    <property type="molecule type" value="Genomic_DNA"/>
</dbReference>
<feature type="transmembrane region" description="Helical" evidence="1">
    <location>
        <begin position="45"/>
        <end position="65"/>
    </location>
</feature>